<dbReference type="OMA" id="RYSHNSG"/>
<dbReference type="EnsemblMetazoa" id="XM_003730562">
    <property type="protein sequence ID" value="XP_003730610"/>
    <property type="gene ID" value="LOC100888687"/>
</dbReference>
<feature type="region of interest" description="Disordered" evidence="1">
    <location>
        <begin position="234"/>
        <end position="263"/>
    </location>
</feature>
<feature type="compositionally biased region" description="Polar residues" evidence="1">
    <location>
        <begin position="1"/>
        <end position="12"/>
    </location>
</feature>
<dbReference type="EnsemblMetazoa" id="XM_030988031">
    <property type="protein sequence ID" value="XP_030843891"/>
    <property type="gene ID" value="LOC100888687"/>
</dbReference>
<evidence type="ECO:0000256" key="1">
    <source>
        <dbReference type="SAM" id="MobiDB-lite"/>
    </source>
</evidence>
<dbReference type="Proteomes" id="UP000007110">
    <property type="component" value="Unassembled WGS sequence"/>
</dbReference>
<feature type="compositionally biased region" description="Low complexity" evidence="1">
    <location>
        <begin position="290"/>
        <end position="305"/>
    </location>
</feature>
<organism evidence="2 3">
    <name type="scientific">Strongylocentrotus purpuratus</name>
    <name type="common">Purple sea urchin</name>
    <dbReference type="NCBI Taxonomy" id="7668"/>
    <lineage>
        <taxon>Eukaryota</taxon>
        <taxon>Metazoa</taxon>
        <taxon>Echinodermata</taxon>
        <taxon>Eleutherozoa</taxon>
        <taxon>Echinozoa</taxon>
        <taxon>Echinoidea</taxon>
        <taxon>Euechinoidea</taxon>
        <taxon>Echinacea</taxon>
        <taxon>Camarodonta</taxon>
        <taxon>Echinidea</taxon>
        <taxon>Strongylocentrotidae</taxon>
        <taxon>Strongylocentrotus</taxon>
    </lineage>
</organism>
<feature type="region of interest" description="Disordered" evidence="1">
    <location>
        <begin position="426"/>
        <end position="471"/>
    </location>
</feature>
<feature type="compositionally biased region" description="Basic residues" evidence="1">
    <location>
        <begin position="180"/>
        <end position="192"/>
    </location>
</feature>
<feature type="compositionally biased region" description="Polar residues" evidence="1">
    <location>
        <begin position="317"/>
        <end position="326"/>
    </location>
</feature>
<feature type="compositionally biased region" description="Basic and acidic residues" evidence="1">
    <location>
        <begin position="462"/>
        <end position="471"/>
    </location>
</feature>
<dbReference type="InParanoid" id="A0A7M7P4W4"/>
<protein>
    <submittedName>
        <fullName evidence="2">Uncharacterized protein</fullName>
    </submittedName>
</protein>
<dbReference type="OrthoDB" id="10406744at2759"/>
<feature type="region of interest" description="Disordered" evidence="1">
    <location>
        <begin position="175"/>
        <end position="196"/>
    </location>
</feature>
<feature type="compositionally biased region" description="Polar residues" evidence="1">
    <location>
        <begin position="245"/>
        <end position="258"/>
    </location>
</feature>
<dbReference type="AlphaFoldDB" id="A0A7M7P4W4"/>
<dbReference type="GeneID" id="100888687"/>
<accession>A0A7M7P4W4</accession>
<keyword evidence="3" id="KW-1185">Reference proteome</keyword>
<evidence type="ECO:0000313" key="2">
    <source>
        <dbReference type="EnsemblMetazoa" id="XP_030843891"/>
    </source>
</evidence>
<reference evidence="3" key="1">
    <citation type="submission" date="2015-02" db="EMBL/GenBank/DDBJ databases">
        <title>Genome sequencing for Strongylocentrotus purpuratus.</title>
        <authorList>
            <person name="Murali S."/>
            <person name="Liu Y."/>
            <person name="Vee V."/>
            <person name="English A."/>
            <person name="Wang M."/>
            <person name="Skinner E."/>
            <person name="Han Y."/>
            <person name="Muzny D.M."/>
            <person name="Worley K.C."/>
            <person name="Gibbs R.A."/>
        </authorList>
    </citation>
    <scope>NUCLEOTIDE SEQUENCE</scope>
</reference>
<sequence>MLNRTTTRNVSSAVHGHTVNLPGTNPERYIPVLTVKRPMAKVSAPAPLIDDLQSKDSISGQGEVRASHSGKSYAFGRPVPPVDCFQSRTPIAQRVRNCSRSLAVGTSQRPMTDVRTGFMRTMSKPTPGELDLKLHQEKQAIDKIKADLRREQAAFGDPDRLDMKDILKFMNEHQISNSTNRRRPRAAKRRVPHATLVPSNVLEPRALREEELAEKEVKAQKAIKEYKHRLNALSAQMRSTKDRSQSAVSRYSHTSGNQDIDRQSLRLAPSNNDRHLSIQLLNLPDYGGRSSPQSSIDSISSRSVSLQTRLSPRGSAVATSRATSSCPGRRTRQPQYPDPIYIPSATEDYDSTGYGDDQRPFVKLSMRRSSNVTRETSLMTDMDPSNAPVLTVHVSFPRPTVPPSNTPVSAFDEEGLNDLDGSIFGDDDSLETNWSSRSCSRVSSAASSRMSTRSCTPSAISNREKGKTTAL</sequence>
<feature type="compositionally biased region" description="Low complexity" evidence="1">
    <location>
        <begin position="435"/>
        <end position="456"/>
    </location>
</feature>
<feature type="region of interest" description="Disordered" evidence="1">
    <location>
        <begin position="287"/>
        <end position="359"/>
    </location>
</feature>
<evidence type="ECO:0000313" key="3">
    <source>
        <dbReference type="Proteomes" id="UP000007110"/>
    </source>
</evidence>
<proteinExistence type="predicted"/>
<reference evidence="2" key="2">
    <citation type="submission" date="2021-01" db="UniProtKB">
        <authorList>
            <consortium name="EnsemblMetazoa"/>
        </authorList>
    </citation>
    <scope>IDENTIFICATION</scope>
</reference>
<dbReference type="RefSeq" id="XP_003730610.2">
    <property type="nucleotide sequence ID" value="XM_003730562.3"/>
</dbReference>
<feature type="region of interest" description="Disordered" evidence="1">
    <location>
        <begin position="1"/>
        <end position="22"/>
    </location>
</feature>
<dbReference type="RefSeq" id="XP_030843891.1">
    <property type="nucleotide sequence ID" value="XM_030988031.1"/>
</dbReference>
<feature type="region of interest" description="Disordered" evidence="1">
    <location>
        <begin position="52"/>
        <end position="73"/>
    </location>
</feature>
<dbReference type="KEGG" id="spu:100888687"/>
<name>A0A7M7P4W4_STRPU</name>